<dbReference type="InterPro" id="IPR007438">
    <property type="entry name" value="DUF488"/>
</dbReference>
<proteinExistence type="predicted"/>
<feature type="non-terminal residue" evidence="1">
    <location>
        <position position="1"/>
    </location>
</feature>
<evidence type="ECO:0000313" key="1">
    <source>
        <dbReference type="EMBL" id="KKM90780.1"/>
    </source>
</evidence>
<dbReference type="AlphaFoldDB" id="A0A0F9NPQ0"/>
<evidence type="ECO:0008006" key="2">
    <source>
        <dbReference type="Google" id="ProtNLM"/>
    </source>
</evidence>
<sequence length="59" mass="7117">VLDPLSPEEIYKELIDTYGEDVTLLCYEKPPKFCHRHIVAHWFENNLDVDIRELKFKKK</sequence>
<comment type="caution">
    <text evidence="1">The sequence shown here is derived from an EMBL/GenBank/DDBJ whole genome shotgun (WGS) entry which is preliminary data.</text>
</comment>
<reference evidence="1" key="1">
    <citation type="journal article" date="2015" name="Nature">
        <title>Complex archaea that bridge the gap between prokaryotes and eukaryotes.</title>
        <authorList>
            <person name="Spang A."/>
            <person name="Saw J.H."/>
            <person name="Jorgensen S.L."/>
            <person name="Zaremba-Niedzwiedzka K."/>
            <person name="Martijn J."/>
            <person name="Lind A.E."/>
            <person name="van Eijk R."/>
            <person name="Schleper C."/>
            <person name="Guy L."/>
            <person name="Ettema T.J."/>
        </authorList>
    </citation>
    <scope>NUCLEOTIDE SEQUENCE</scope>
</reference>
<name>A0A0F9NPQ0_9ZZZZ</name>
<protein>
    <recommendedName>
        <fullName evidence="2">DUF488 domain-containing protein</fullName>
    </recommendedName>
</protein>
<gene>
    <name evidence="1" type="ORF">LCGC14_1235320</name>
</gene>
<organism evidence="1">
    <name type="scientific">marine sediment metagenome</name>
    <dbReference type="NCBI Taxonomy" id="412755"/>
    <lineage>
        <taxon>unclassified sequences</taxon>
        <taxon>metagenomes</taxon>
        <taxon>ecological metagenomes</taxon>
    </lineage>
</organism>
<dbReference type="EMBL" id="LAZR01006628">
    <property type="protein sequence ID" value="KKM90780.1"/>
    <property type="molecule type" value="Genomic_DNA"/>
</dbReference>
<accession>A0A0F9NPQ0</accession>
<dbReference type="Pfam" id="PF04343">
    <property type="entry name" value="DUF488"/>
    <property type="match status" value="1"/>
</dbReference>